<name>A0A0E9SAW7_ANGAN</name>
<organism evidence="1">
    <name type="scientific">Anguilla anguilla</name>
    <name type="common">European freshwater eel</name>
    <name type="synonym">Muraena anguilla</name>
    <dbReference type="NCBI Taxonomy" id="7936"/>
    <lineage>
        <taxon>Eukaryota</taxon>
        <taxon>Metazoa</taxon>
        <taxon>Chordata</taxon>
        <taxon>Craniata</taxon>
        <taxon>Vertebrata</taxon>
        <taxon>Euteleostomi</taxon>
        <taxon>Actinopterygii</taxon>
        <taxon>Neopterygii</taxon>
        <taxon>Teleostei</taxon>
        <taxon>Anguilliformes</taxon>
        <taxon>Anguillidae</taxon>
        <taxon>Anguilla</taxon>
    </lineage>
</organism>
<reference evidence="1" key="1">
    <citation type="submission" date="2014-11" db="EMBL/GenBank/DDBJ databases">
        <authorList>
            <person name="Amaro Gonzalez C."/>
        </authorList>
    </citation>
    <scope>NUCLEOTIDE SEQUENCE</scope>
</reference>
<sequence>MRISLQPHAHCLTANQNLWSIATHQAKLCLHPKHNGEHCRCMI</sequence>
<proteinExistence type="predicted"/>
<accession>A0A0E9SAW7</accession>
<dbReference type="AlphaFoldDB" id="A0A0E9SAW7"/>
<dbReference type="EMBL" id="GBXM01070220">
    <property type="protein sequence ID" value="JAH38357.1"/>
    <property type="molecule type" value="Transcribed_RNA"/>
</dbReference>
<protein>
    <submittedName>
        <fullName evidence="1">Uncharacterized protein</fullName>
    </submittedName>
</protein>
<evidence type="ECO:0000313" key="1">
    <source>
        <dbReference type="EMBL" id="JAH38357.1"/>
    </source>
</evidence>
<reference evidence="1" key="2">
    <citation type="journal article" date="2015" name="Fish Shellfish Immunol.">
        <title>Early steps in the European eel (Anguilla anguilla)-Vibrio vulnificus interaction in the gills: Role of the RtxA13 toxin.</title>
        <authorList>
            <person name="Callol A."/>
            <person name="Pajuelo D."/>
            <person name="Ebbesson L."/>
            <person name="Teles M."/>
            <person name="MacKenzie S."/>
            <person name="Amaro C."/>
        </authorList>
    </citation>
    <scope>NUCLEOTIDE SEQUENCE</scope>
</reference>